<dbReference type="InterPro" id="IPR045372">
    <property type="entry name" value="YidB"/>
</dbReference>
<evidence type="ECO:0008006" key="2">
    <source>
        <dbReference type="Google" id="ProtNLM"/>
    </source>
</evidence>
<dbReference type="InterPro" id="IPR027405">
    <property type="entry name" value="YidB-like"/>
</dbReference>
<accession>A0A1J5Q9R9</accession>
<name>A0A1J5Q9R9_9ZZZZ</name>
<evidence type="ECO:0000313" key="1">
    <source>
        <dbReference type="EMBL" id="OIQ74235.1"/>
    </source>
</evidence>
<comment type="caution">
    <text evidence="1">The sequence shown here is derived from an EMBL/GenBank/DDBJ whole genome shotgun (WGS) entry which is preliminary data.</text>
</comment>
<dbReference type="Gene3D" id="1.10.10.690">
    <property type="entry name" value="YidB-like"/>
    <property type="match status" value="1"/>
</dbReference>
<reference evidence="1" key="1">
    <citation type="submission" date="2016-10" db="EMBL/GenBank/DDBJ databases">
        <title>Sequence of Gallionella enrichment culture.</title>
        <authorList>
            <person name="Poehlein A."/>
            <person name="Muehling M."/>
            <person name="Daniel R."/>
        </authorList>
    </citation>
    <scope>NUCLEOTIDE SEQUENCE</scope>
</reference>
<dbReference type="AlphaFoldDB" id="A0A1J5Q9R9"/>
<organism evidence="1">
    <name type="scientific">mine drainage metagenome</name>
    <dbReference type="NCBI Taxonomy" id="410659"/>
    <lineage>
        <taxon>unclassified sequences</taxon>
        <taxon>metagenomes</taxon>
        <taxon>ecological metagenomes</taxon>
    </lineage>
</organism>
<protein>
    <recommendedName>
        <fullName evidence="2">DUF937 domain-containing protein</fullName>
    </recommendedName>
</protein>
<sequence>MGLFDSVAGGLGQMLGGQAQGAGADNPMLQAVMGLLANNGSVGGLGGMVEKFQQGGLGDVVQSWIGTGANQAVSAGQLQQVLGSGVIGDLAAKLGIQPEQAASELSQVLPAVVDKLTPDGQLPAQGDLMATAQQMLGKLFG</sequence>
<dbReference type="EMBL" id="MLJW01002580">
    <property type="protein sequence ID" value="OIQ74235.1"/>
    <property type="molecule type" value="Genomic_DNA"/>
</dbReference>
<gene>
    <name evidence="1" type="ORF">GALL_441180</name>
</gene>
<dbReference type="SUPFAM" id="SSF140804">
    <property type="entry name" value="YidB-like"/>
    <property type="match status" value="1"/>
</dbReference>
<proteinExistence type="predicted"/>
<dbReference type="Pfam" id="PF20159">
    <property type="entry name" value="YidB"/>
    <property type="match status" value="1"/>
</dbReference>